<dbReference type="KEGG" id="jag:GJA_5565"/>
<protein>
    <submittedName>
        <fullName evidence="2">TrfA family protein</fullName>
    </submittedName>
</protein>
<keyword evidence="3" id="KW-1185">Reference proteome</keyword>
<feature type="region of interest" description="Disordered" evidence="1">
    <location>
        <begin position="1"/>
        <end position="22"/>
    </location>
</feature>
<gene>
    <name evidence="2" type="ORF">GJA_5565</name>
</gene>
<evidence type="ECO:0000256" key="1">
    <source>
        <dbReference type="SAM" id="MobiDB-lite"/>
    </source>
</evidence>
<dbReference type="InterPro" id="IPR010751">
    <property type="entry name" value="TrfA"/>
</dbReference>
<sequence>MHALEKLETSRRKAPKKPAPQMSLDLWPDAVRGVPNAVLRGALFSISKRREFVKNELIASVEGHQIRFTGQRFNQTDLDTFEMLVHLARLQPLGNRVDFTAHSLLKTMGRGTGKSQHQQLHDEIIRLRSGNVEITWEALDKVYGEGLVKKYYMDRTIGRYVVELSPEMLTLYETGYSQVDWGQRQALTNNLSKWLHGFYASHAKPYPYKVSTIKDLCGSTSKDLRDFRRMLKTALADLVTVGMLVDWTIDEKDLVTVQKVPTFSQRQYLERAAKKQRGR</sequence>
<organism evidence="2 3">
    <name type="scientific">Janthinobacterium agaricidamnosum NBRC 102515 = DSM 9628</name>
    <dbReference type="NCBI Taxonomy" id="1349767"/>
    <lineage>
        <taxon>Bacteria</taxon>
        <taxon>Pseudomonadati</taxon>
        <taxon>Pseudomonadota</taxon>
        <taxon>Betaproteobacteria</taxon>
        <taxon>Burkholderiales</taxon>
        <taxon>Oxalobacteraceae</taxon>
        <taxon>Janthinobacterium</taxon>
    </lineage>
</organism>
<dbReference type="STRING" id="1349767.GJA_5565"/>
<feature type="compositionally biased region" description="Basic and acidic residues" evidence="1">
    <location>
        <begin position="1"/>
        <end position="11"/>
    </location>
</feature>
<accession>W0VFJ2</accession>
<proteinExistence type="predicted"/>
<dbReference type="Proteomes" id="UP000027604">
    <property type="component" value="Chromosome I"/>
</dbReference>
<evidence type="ECO:0000313" key="2">
    <source>
        <dbReference type="EMBL" id="CDG86152.1"/>
    </source>
</evidence>
<dbReference type="Pfam" id="PF07042">
    <property type="entry name" value="TrfA"/>
    <property type="match status" value="1"/>
</dbReference>
<evidence type="ECO:0000313" key="3">
    <source>
        <dbReference type="Proteomes" id="UP000027604"/>
    </source>
</evidence>
<name>W0VFJ2_9BURK</name>
<reference evidence="2 3" key="1">
    <citation type="journal article" date="2015" name="Genome Announc.">
        <title>Genome Sequence of Mushroom Soft-Rot Pathogen Janthinobacterium agaricidamnosum.</title>
        <authorList>
            <person name="Graupner K."/>
            <person name="Lackner G."/>
            <person name="Hertweck C."/>
        </authorList>
    </citation>
    <scope>NUCLEOTIDE SEQUENCE [LARGE SCALE GENOMIC DNA]</scope>
    <source>
        <strain evidence="3">NBRC 102515 / DSM 9628</strain>
    </source>
</reference>
<dbReference type="eggNOG" id="COG3464">
    <property type="taxonomic scope" value="Bacteria"/>
</dbReference>
<dbReference type="AlphaFoldDB" id="W0VFJ2"/>
<dbReference type="HOGENOM" id="CLU_062408_0_0_4"/>
<dbReference type="PATRIC" id="fig|1349767.4.peg.2638"/>
<dbReference type="EMBL" id="HG322949">
    <property type="protein sequence ID" value="CDG86152.1"/>
    <property type="molecule type" value="Genomic_DNA"/>
</dbReference>